<feature type="region of interest" description="Disordered" evidence="3">
    <location>
        <begin position="341"/>
        <end position="361"/>
    </location>
</feature>
<proteinExistence type="inferred from homology"/>
<reference evidence="5 6" key="1">
    <citation type="submission" date="2018-05" db="EMBL/GenBank/DDBJ databases">
        <title>Whole genome sequencing for identification of molecular markers to develop diagnostic detection tools for the regulated plant pathogen Lachnellula willkommii.</title>
        <authorList>
            <person name="Giroux E."/>
            <person name="Bilodeau G."/>
        </authorList>
    </citation>
    <scope>NUCLEOTIDE SEQUENCE [LARGE SCALE GENOMIC DNA]</scope>
    <source>
        <strain evidence="5 6">CBS 625.97</strain>
    </source>
</reference>
<keyword evidence="2" id="KW-0408">Iron</keyword>
<feature type="domain" description="Fe2OG dioxygenase" evidence="4">
    <location>
        <begin position="185"/>
        <end position="297"/>
    </location>
</feature>
<accession>A0A7D8YNC7</accession>
<dbReference type="EMBL" id="QGMG01001620">
    <property type="protein sequence ID" value="TVY46232.1"/>
    <property type="molecule type" value="Genomic_DNA"/>
</dbReference>
<dbReference type="SUPFAM" id="SSF51197">
    <property type="entry name" value="Clavaminate synthase-like"/>
    <property type="match status" value="1"/>
</dbReference>
<comment type="similarity">
    <text evidence="1 2">Belongs to the iron/ascorbate-dependent oxidoreductase family.</text>
</comment>
<dbReference type="InterPro" id="IPR050231">
    <property type="entry name" value="Iron_ascorbate_oxido_reductase"/>
</dbReference>
<dbReference type="InterPro" id="IPR026992">
    <property type="entry name" value="DIOX_N"/>
</dbReference>
<dbReference type="PROSITE" id="PS51471">
    <property type="entry name" value="FE2OG_OXY"/>
    <property type="match status" value="1"/>
</dbReference>
<organism evidence="5 6">
    <name type="scientific">Lachnellula cervina</name>
    <dbReference type="NCBI Taxonomy" id="1316786"/>
    <lineage>
        <taxon>Eukaryota</taxon>
        <taxon>Fungi</taxon>
        <taxon>Dikarya</taxon>
        <taxon>Ascomycota</taxon>
        <taxon>Pezizomycotina</taxon>
        <taxon>Leotiomycetes</taxon>
        <taxon>Helotiales</taxon>
        <taxon>Lachnaceae</taxon>
        <taxon>Lachnellula</taxon>
    </lineage>
</organism>
<protein>
    <submittedName>
        <fullName evidence="5">Oxidoreductase vrtI</fullName>
    </submittedName>
</protein>
<dbReference type="Pfam" id="PF03171">
    <property type="entry name" value="2OG-FeII_Oxy"/>
    <property type="match status" value="1"/>
</dbReference>
<evidence type="ECO:0000313" key="6">
    <source>
        <dbReference type="Proteomes" id="UP000481288"/>
    </source>
</evidence>
<dbReference type="GO" id="GO:0016491">
    <property type="term" value="F:oxidoreductase activity"/>
    <property type="evidence" value="ECO:0007669"/>
    <property type="project" value="UniProtKB-KW"/>
</dbReference>
<comment type="caution">
    <text evidence="5">The sequence shown here is derived from an EMBL/GenBank/DDBJ whole genome shotgun (WGS) entry which is preliminary data.</text>
</comment>
<dbReference type="InterPro" id="IPR044861">
    <property type="entry name" value="IPNS-like_FE2OG_OXY"/>
</dbReference>
<keyword evidence="2" id="KW-0479">Metal-binding</keyword>
<dbReference type="PANTHER" id="PTHR47990">
    <property type="entry name" value="2-OXOGLUTARATE (2OG) AND FE(II)-DEPENDENT OXYGENASE SUPERFAMILY PROTEIN-RELATED"/>
    <property type="match status" value="1"/>
</dbReference>
<sequence length="361" mass="39859">MPTLEYFDESPEFPSDTPIIDIPILSHKDLINNSEKESEDLFEASIEYGMFLLDLRGSETGEKLLKDARAMFEVSKDTFDLDPDTLHKHICNPPRDLRGYKPPGTLKTENGKFDAVEVYTLNQDDALGTCPTPHPNPEPFEAHQKDFESFFHNAHQVLCDIFSHLDKHLALAPGTLASLCPMDKPSATALRLLLTRPVADPVAERQRIAFGGHTDVGLITMLFNVVGGLQILPAGSENIPANWRFVKPQPGCAIFQIADTLVERTGGVLRSALHRIITPPGKQALVTRRSLAYLIRVENNGSMGRLKSDGGVIPQLAEGEEDESRTPAQWAEWRVRRVMNGELAPQTNGGRRVGTKAKPAA</sequence>
<gene>
    <name evidence="5" type="primary">vrtI_1</name>
    <name evidence="5" type="ORF">LCER1_G008352</name>
</gene>
<name>A0A7D8YNC7_9HELO</name>
<keyword evidence="2" id="KW-0560">Oxidoreductase</keyword>
<evidence type="ECO:0000256" key="2">
    <source>
        <dbReference type="RuleBase" id="RU003682"/>
    </source>
</evidence>
<dbReference type="OrthoDB" id="288590at2759"/>
<evidence type="ECO:0000256" key="3">
    <source>
        <dbReference type="SAM" id="MobiDB-lite"/>
    </source>
</evidence>
<keyword evidence="6" id="KW-1185">Reference proteome</keyword>
<dbReference type="InterPro" id="IPR027443">
    <property type="entry name" value="IPNS-like_sf"/>
</dbReference>
<evidence type="ECO:0000259" key="4">
    <source>
        <dbReference type="PROSITE" id="PS51471"/>
    </source>
</evidence>
<dbReference type="AlphaFoldDB" id="A0A7D8YNC7"/>
<evidence type="ECO:0000256" key="1">
    <source>
        <dbReference type="ARBA" id="ARBA00008056"/>
    </source>
</evidence>
<evidence type="ECO:0000313" key="5">
    <source>
        <dbReference type="EMBL" id="TVY46232.1"/>
    </source>
</evidence>
<dbReference type="InterPro" id="IPR005123">
    <property type="entry name" value="Oxoglu/Fe-dep_dioxygenase_dom"/>
</dbReference>
<dbReference type="Proteomes" id="UP000481288">
    <property type="component" value="Unassembled WGS sequence"/>
</dbReference>
<dbReference type="GO" id="GO:0044283">
    <property type="term" value="P:small molecule biosynthetic process"/>
    <property type="evidence" value="ECO:0007669"/>
    <property type="project" value="UniProtKB-ARBA"/>
</dbReference>
<dbReference type="Pfam" id="PF14226">
    <property type="entry name" value="DIOX_N"/>
    <property type="match status" value="1"/>
</dbReference>
<dbReference type="GO" id="GO:0046872">
    <property type="term" value="F:metal ion binding"/>
    <property type="evidence" value="ECO:0007669"/>
    <property type="project" value="UniProtKB-KW"/>
</dbReference>
<dbReference type="Gene3D" id="2.60.120.330">
    <property type="entry name" value="B-lactam Antibiotic, Isopenicillin N Synthase, Chain"/>
    <property type="match status" value="1"/>
</dbReference>